<dbReference type="PROSITE" id="PS50012">
    <property type="entry name" value="RCC1_3"/>
    <property type="match status" value="3"/>
</dbReference>
<dbReference type="Pfam" id="PF00415">
    <property type="entry name" value="RCC1"/>
    <property type="match status" value="1"/>
</dbReference>
<evidence type="ECO:0000313" key="3">
    <source>
        <dbReference type="EMBL" id="GIQ84463.1"/>
    </source>
</evidence>
<organism evidence="3 4">
    <name type="scientific">Kipferlia bialata</name>
    <dbReference type="NCBI Taxonomy" id="797122"/>
    <lineage>
        <taxon>Eukaryota</taxon>
        <taxon>Metamonada</taxon>
        <taxon>Carpediemonas-like organisms</taxon>
        <taxon>Kipferlia</taxon>
    </lineage>
</organism>
<dbReference type="InterPro" id="IPR000408">
    <property type="entry name" value="Reg_chr_condens"/>
</dbReference>
<proteinExistence type="predicted"/>
<name>A0A9K3GIQ5_9EUKA</name>
<sequence>MILPPTESAVKAVAGHSFSVVLTASGRVFVCGRNQSGQLGLGHQGTMLLPTPLDPVVEALAEGLKVVDIAAGYRHTVIALSDGTVYAVGDNRYGQVTGSPTEASEANLSFRHIPTYIPGAEEHGQSRVPLRSCVTCAAGLHHSAALMRNGGVVVWGRNEFGELGVPPSVHAPCLVSDLPQAHSLSAGADVTAIVAMDRQTVIAWGAEV</sequence>
<evidence type="ECO:0000313" key="4">
    <source>
        <dbReference type="Proteomes" id="UP000265618"/>
    </source>
</evidence>
<dbReference type="InterPro" id="IPR009091">
    <property type="entry name" value="RCC1/BLIP-II"/>
</dbReference>
<dbReference type="InterPro" id="IPR051210">
    <property type="entry name" value="Ub_ligase/GEF_domain"/>
</dbReference>
<dbReference type="OrthoDB" id="5981550at2759"/>
<feature type="repeat" description="RCC1" evidence="2">
    <location>
        <begin position="150"/>
        <end position="197"/>
    </location>
</feature>
<dbReference type="Gene3D" id="2.130.10.30">
    <property type="entry name" value="Regulator of chromosome condensation 1/beta-lactamase-inhibitor protein II"/>
    <property type="match status" value="1"/>
</dbReference>
<accession>A0A9K3GIQ5</accession>
<dbReference type="PRINTS" id="PR00633">
    <property type="entry name" value="RCCNDNSATION"/>
</dbReference>
<gene>
    <name evidence="3" type="ORF">KIPB_005957</name>
</gene>
<reference evidence="3 4" key="1">
    <citation type="journal article" date="2018" name="PLoS ONE">
        <title>The draft genome of Kipferlia bialata reveals reductive genome evolution in fornicate parasites.</title>
        <authorList>
            <person name="Tanifuji G."/>
            <person name="Takabayashi S."/>
            <person name="Kume K."/>
            <person name="Takagi M."/>
            <person name="Nakayama T."/>
            <person name="Kamikawa R."/>
            <person name="Inagaki Y."/>
            <person name="Hashimoto T."/>
        </authorList>
    </citation>
    <scope>NUCLEOTIDE SEQUENCE [LARGE SCALE GENOMIC DNA]</scope>
    <source>
        <strain evidence="3">NY0173</strain>
    </source>
</reference>
<feature type="repeat" description="RCC1" evidence="2">
    <location>
        <begin position="83"/>
        <end position="149"/>
    </location>
</feature>
<dbReference type="Proteomes" id="UP000265618">
    <property type="component" value="Unassembled WGS sequence"/>
</dbReference>
<protein>
    <recommendedName>
        <fullName evidence="5">Regulator of chromosome condensation 1/beta-lactamase-inhibitor protein II</fullName>
    </recommendedName>
</protein>
<dbReference type="Pfam" id="PF13540">
    <property type="entry name" value="RCC1_2"/>
    <property type="match status" value="1"/>
</dbReference>
<evidence type="ECO:0000256" key="1">
    <source>
        <dbReference type="ARBA" id="ARBA00022737"/>
    </source>
</evidence>
<evidence type="ECO:0000256" key="2">
    <source>
        <dbReference type="PROSITE-ProRule" id="PRU00235"/>
    </source>
</evidence>
<keyword evidence="1" id="KW-0677">Repeat</keyword>
<dbReference type="EMBL" id="BDIP01001465">
    <property type="protein sequence ID" value="GIQ84463.1"/>
    <property type="molecule type" value="Genomic_DNA"/>
</dbReference>
<comment type="caution">
    <text evidence="3">The sequence shown here is derived from an EMBL/GenBank/DDBJ whole genome shotgun (WGS) entry which is preliminary data.</text>
</comment>
<feature type="repeat" description="RCC1" evidence="2">
    <location>
        <begin position="26"/>
        <end position="82"/>
    </location>
</feature>
<dbReference type="PANTHER" id="PTHR22870">
    <property type="entry name" value="REGULATOR OF CHROMOSOME CONDENSATION"/>
    <property type="match status" value="1"/>
</dbReference>
<dbReference type="AlphaFoldDB" id="A0A9K3GIQ5"/>
<dbReference type="SUPFAM" id="SSF50985">
    <property type="entry name" value="RCC1/BLIP-II"/>
    <property type="match status" value="1"/>
</dbReference>
<keyword evidence="4" id="KW-1185">Reference proteome</keyword>
<dbReference type="PANTHER" id="PTHR22870:SF408">
    <property type="entry name" value="OS09G0560450 PROTEIN"/>
    <property type="match status" value="1"/>
</dbReference>
<evidence type="ECO:0008006" key="5">
    <source>
        <dbReference type="Google" id="ProtNLM"/>
    </source>
</evidence>